<keyword evidence="2" id="KW-0479">Metal-binding</keyword>
<dbReference type="Proteomes" id="UP000557772">
    <property type="component" value="Unassembled WGS sequence"/>
</dbReference>
<dbReference type="PIRSF" id="PIRSF001359">
    <property type="entry name" value="F_bP_aldolase_II"/>
    <property type="match status" value="1"/>
</dbReference>
<gene>
    <name evidence="3" type="ORF">HJ588_10615</name>
</gene>
<dbReference type="PANTHER" id="PTHR30304">
    <property type="entry name" value="D-TAGATOSE-1,6-BISPHOSPHATE ALDOLASE"/>
    <property type="match status" value="1"/>
</dbReference>
<dbReference type="GO" id="GO:0016832">
    <property type="term" value="F:aldehyde-lyase activity"/>
    <property type="evidence" value="ECO:0007669"/>
    <property type="project" value="InterPro"/>
</dbReference>
<comment type="cofactor">
    <cofactor evidence="2">
        <name>Zn(2+)</name>
        <dbReference type="ChEBI" id="CHEBI:29105"/>
    </cofactor>
    <text evidence="2">Binds 2 Zn(2+) ions per subunit. One is catalytic and the other provides a structural contribution.</text>
</comment>
<dbReference type="EMBL" id="JABENB010000001">
    <property type="protein sequence ID" value="NNG39722.1"/>
    <property type="molecule type" value="Genomic_DNA"/>
</dbReference>
<reference evidence="3 4" key="1">
    <citation type="submission" date="2020-05" db="EMBL/GenBank/DDBJ databases">
        <title>Flexivirga sp. ID2601S isolated from air conditioner.</title>
        <authorList>
            <person name="Kim D.H."/>
        </authorList>
    </citation>
    <scope>NUCLEOTIDE SEQUENCE [LARGE SCALE GENOMIC DNA]</scope>
    <source>
        <strain evidence="3 4">ID2601S</strain>
    </source>
</reference>
<keyword evidence="4" id="KW-1185">Reference proteome</keyword>
<evidence type="ECO:0000256" key="2">
    <source>
        <dbReference type="PIRSR" id="PIRSR001359-3"/>
    </source>
</evidence>
<accession>A0A849ASM1</accession>
<dbReference type="AlphaFoldDB" id="A0A849ASM1"/>
<feature type="active site" description="Proton donor" evidence="1">
    <location>
        <position position="84"/>
    </location>
</feature>
<comment type="caution">
    <text evidence="3">The sequence shown here is derived from an EMBL/GenBank/DDBJ whole genome shotgun (WGS) entry which is preliminary data.</text>
</comment>
<evidence type="ECO:0000256" key="1">
    <source>
        <dbReference type="PIRSR" id="PIRSR001359-1"/>
    </source>
</evidence>
<evidence type="ECO:0000313" key="4">
    <source>
        <dbReference type="Proteomes" id="UP000557772"/>
    </source>
</evidence>
<dbReference type="Pfam" id="PF01116">
    <property type="entry name" value="F_bP_aldolase"/>
    <property type="match status" value="1"/>
</dbReference>
<dbReference type="InterPro" id="IPR050246">
    <property type="entry name" value="Class_II_FBP_aldolase"/>
</dbReference>
<feature type="binding site" evidence="2">
    <location>
        <position position="106"/>
    </location>
    <ligand>
        <name>Zn(2+)</name>
        <dbReference type="ChEBI" id="CHEBI:29105"/>
        <label>2</label>
    </ligand>
</feature>
<dbReference type="SUPFAM" id="SSF51569">
    <property type="entry name" value="Aldolase"/>
    <property type="match status" value="1"/>
</dbReference>
<feature type="binding site" evidence="2">
    <location>
        <position position="182"/>
    </location>
    <ligand>
        <name>Zn(2+)</name>
        <dbReference type="ChEBI" id="CHEBI:29105"/>
        <label>1</label>
        <note>catalytic</note>
    </ligand>
</feature>
<dbReference type="PANTHER" id="PTHR30304:SF0">
    <property type="entry name" value="D-TAGATOSE-1,6-BISPHOSPHATE ALDOLASE SUBUNIT GATY-RELATED"/>
    <property type="match status" value="1"/>
</dbReference>
<proteinExistence type="predicted"/>
<evidence type="ECO:0000313" key="3">
    <source>
        <dbReference type="EMBL" id="NNG39722.1"/>
    </source>
</evidence>
<dbReference type="RefSeq" id="WP_171154738.1">
    <property type="nucleotide sequence ID" value="NZ_JABENB010000001.1"/>
</dbReference>
<sequence length="278" mass="28101">MTLTTTAELVAAGADSGTPVFAFNIVTLEHAEAIAAGATAAGRPCILQLSHNTIAFHGDDPRPITAAALEIARTAAVPLAVHLDHVTDPELALAAADLGVGSVMFDAGALPYDDNVRLTAEVAAAAHATGLFVEAELGYVGGKPGAPASAHAAGVRTDPDEAAAYVAATGVDALAVAVGSSHAMTSKSASLDHALITRLRDAARVPLVLHGSSGVPDDELLAAVRSGMTKINVGTALNIAFTGAVRSVLAGTDKVDPRPYLRAARDAMAAEVQRLLEL</sequence>
<feature type="binding site" evidence="2">
    <location>
        <position position="210"/>
    </location>
    <ligand>
        <name>Zn(2+)</name>
        <dbReference type="ChEBI" id="CHEBI:29105"/>
        <label>1</label>
        <note>catalytic</note>
    </ligand>
</feature>
<dbReference type="InterPro" id="IPR000771">
    <property type="entry name" value="FBA_II"/>
</dbReference>
<protein>
    <submittedName>
        <fullName evidence="3">Fructose-bisphosphate aldolase</fullName>
    </submittedName>
</protein>
<dbReference type="GO" id="GO:0008270">
    <property type="term" value="F:zinc ion binding"/>
    <property type="evidence" value="ECO:0007669"/>
    <property type="project" value="InterPro"/>
</dbReference>
<dbReference type="GO" id="GO:0005975">
    <property type="term" value="P:carbohydrate metabolic process"/>
    <property type="evidence" value="ECO:0007669"/>
    <property type="project" value="InterPro"/>
</dbReference>
<keyword evidence="2" id="KW-0862">Zinc</keyword>
<feature type="binding site" evidence="2">
    <location>
        <position position="136"/>
    </location>
    <ligand>
        <name>Zn(2+)</name>
        <dbReference type="ChEBI" id="CHEBI:29105"/>
        <label>2</label>
    </ligand>
</feature>
<name>A0A849ASM1_9MICO</name>
<organism evidence="3 4">
    <name type="scientific">Flexivirga aerilata</name>
    <dbReference type="NCBI Taxonomy" id="1656889"/>
    <lineage>
        <taxon>Bacteria</taxon>
        <taxon>Bacillati</taxon>
        <taxon>Actinomycetota</taxon>
        <taxon>Actinomycetes</taxon>
        <taxon>Micrococcales</taxon>
        <taxon>Dermacoccaceae</taxon>
        <taxon>Flexivirga</taxon>
    </lineage>
</organism>
<feature type="binding site" evidence="2">
    <location>
        <position position="85"/>
    </location>
    <ligand>
        <name>Zn(2+)</name>
        <dbReference type="ChEBI" id="CHEBI:29105"/>
        <label>1</label>
        <note>catalytic</note>
    </ligand>
</feature>
<dbReference type="Gene3D" id="3.20.20.70">
    <property type="entry name" value="Aldolase class I"/>
    <property type="match status" value="1"/>
</dbReference>
<dbReference type="InterPro" id="IPR013785">
    <property type="entry name" value="Aldolase_TIM"/>
</dbReference>